<dbReference type="Pfam" id="PF00106">
    <property type="entry name" value="adh_short"/>
    <property type="match status" value="1"/>
</dbReference>
<dbReference type="PRINTS" id="PR00080">
    <property type="entry name" value="SDRFAMILY"/>
</dbReference>
<dbReference type="RefSeq" id="WP_034638548.1">
    <property type="nucleotide sequence ID" value="NZ_CBCSJC010000042.1"/>
</dbReference>
<organism evidence="4 5">
    <name type="scientific">Bacillus manliponensis</name>
    <dbReference type="NCBI Taxonomy" id="574376"/>
    <lineage>
        <taxon>Bacteria</taxon>
        <taxon>Bacillati</taxon>
        <taxon>Bacillota</taxon>
        <taxon>Bacilli</taxon>
        <taxon>Bacillales</taxon>
        <taxon>Bacillaceae</taxon>
        <taxon>Bacillus</taxon>
        <taxon>Bacillus cereus group</taxon>
    </lineage>
</organism>
<dbReference type="Gene3D" id="3.40.50.720">
    <property type="entry name" value="NAD(P)-binding Rossmann-like Domain"/>
    <property type="match status" value="1"/>
</dbReference>
<dbReference type="InterPro" id="IPR002347">
    <property type="entry name" value="SDR_fam"/>
</dbReference>
<comment type="similarity">
    <text evidence="1 3">Belongs to the short-chain dehydrogenases/reductases (SDR) family.</text>
</comment>
<dbReference type="PRINTS" id="PR00081">
    <property type="entry name" value="GDHRDH"/>
</dbReference>
<keyword evidence="2 4" id="KW-0560">Oxidoreductase</keyword>
<dbReference type="PANTHER" id="PTHR42760:SF115">
    <property type="entry name" value="3-OXOACYL-[ACYL-CARRIER-PROTEIN] REDUCTASE FABG"/>
    <property type="match status" value="1"/>
</dbReference>
<dbReference type="STRING" id="574376.BAMA_21045"/>
<comment type="caution">
    <text evidence="4">The sequence shown here is derived from an EMBL/GenBank/DDBJ whole genome shotgun (WGS) entry which is preliminary data.</text>
</comment>
<dbReference type="AlphaFoldDB" id="A0A073JZQ7"/>
<gene>
    <name evidence="4" type="ORF">BAMA_21045</name>
</gene>
<dbReference type="OrthoDB" id="9803333at2"/>
<accession>A0A073JZQ7</accession>
<proteinExistence type="inferred from homology"/>
<keyword evidence="5" id="KW-1185">Reference proteome</keyword>
<dbReference type="eggNOG" id="COG1028">
    <property type="taxonomic scope" value="Bacteria"/>
</dbReference>
<evidence type="ECO:0000313" key="5">
    <source>
        <dbReference type="Proteomes" id="UP000027822"/>
    </source>
</evidence>
<dbReference type="GO" id="GO:0008206">
    <property type="term" value="P:bile acid metabolic process"/>
    <property type="evidence" value="ECO:0007669"/>
    <property type="project" value="UniProtKB-ARBA"/>
</dbReference>
<name>A0A073JZQ7_9BACI</name>
<dbReference type="GO" id="GO:0008874">
    <property type="term" value="F:gluconate 5-dehydrogenase activity"/>
    <property type="evidence" value="ECO:0007669"/>
    <property type="project" value="UniProtKB-EC"/>
</dbReference>
<evidence type="ECO:0000256" key="3">
    <source>
        <dbReference type="RuleBase" id="RU000363"/>
    </source>
</evidence>
<dbReference type="EC" id="1.1.1.69" evidence="4"/>
<dbReference type="Proteomes" id="UP000027822">
    <property type="component" value="Unassembled WGS sequence"/>
</dbReference>
<evidence type="ECO:0000256" key="1">
    <source>
        <dbReference type="ARBA" id="ARBA00006484"/>
    </source>
</evidence>
<dbReference type="SUPFAM" id="SSF51735">
    <property type="entry name" value="NAD(P)-binding Rossmann-fold domains"/>
    <property type="match status" value="1"/>
</dbReference>
<evidence type="ECO:0000256" key="2">
    <source>
        <dbReference type="ARBA" id="ARBA00023002"/>
    </source>
</evidence>
<dbReference type="NCBIfam" id="NF006070">
    <property type="entry name" value="PRK08213.1"/>
    <property type="match status" value="1"/>
</dbReference>
<dbReference type="EMBL" id="JOTN01000006">
    <property type="protein sequence ID" value="KEK19730.1"/>
    <property type="molecule type" value="Genomic_DNA"/>
</dbReference>
<dbReference type="FunFam" id="3.40.50.720:FF:000084">
    <property type="entry name" value="Short-chain dehydrogenase reductase"/>
    <property type="match status" value="1"/>
</dbReference>
<dbReference type="InterPro" id="IPR036291">
    <property type="entry name" value="NAD(P)-bd_dom_sf"/>
</dbReference>
<evidence type="ECO:0000313" key="4">
    <source>
        <dbReference type="EMBL" id="KEK19730.1"/>
    </source>
</evidence>
<reference evidence="4 5" key="1">
    <citation type="submission" date="2014-06" db="EMBL/GenBank/DDBJ databases">
        <title>Draft genome sequence of Bacillus manliponensis JCM 15802 (MCCC 1A00708).</title>
        <authorList>
            <person name="Lai Q."/>
            <person name="Liu Y."/>
            <person name="Shao Z."/>
        </authorList>
    </citation>
    <scope>NUCLEOTIDE SEQUENCE [LARGE SCALE GENOMIC DNA]</scope>
    <source>
        <strain evidence="4 5">JCM 15802</strain>
    </source>
</reference>
<protein>
    <submittedName>
        <fullName evidence="4">Gluconate 5-dehydrogenase</fullName>
        <ecNumber evidence="4">1.1.1.69</ecNumber>
    </submittedName>
</protein>
<dbReference type="PANTHER" id="PTHR42760">
    <property type="entry name" value="SHORT-CHAIN DEHYDROGENASES/REDUCTASES FAMILY MEMBER"/>
    <property type="match status" value="1"/>
</dbReference>
<sequence length="262" mass="27423">MSSKQLFDLTGQTAMVTGGGSGLGRVMALALAEAGANVVVCSRRIEVCEEVVKEIEALGRQALAVSLDVTVPESVVQGVEKAVSHFGKIEILVNSSGTVFETPATDMPLKQWQAMLDTNVTGTFLMCQAVGRHMIDNEYGKIINISSSIGFKGTDPEAVDSVGYTTSKGAVMTLTKDLAVKWGRHGVHVNSIAPGVFTTGMNNPEIPGTLVHKAGPIIASQVPVKRLGRDNDLVGAVLYFASAASDYCTGQILTLDGGLGAK</sequence>